<organism evidence="4 5">
    <name type="scientific">Erythrobacter fulvus</name>
    <dbReference type="NCBI Taxonomy" id="2987523"/>
    <lineage>
        <taxon>Bacteria</taxon>
        <taxon>Pseudomonadati</taxon>
        <taxon>Pseudomonadota</taxon>
        <taxon>Alphaproteobacteria</taxon>
        <taxon>Sphingomonadales</taxon>
        <taxon>Erythrobacteraceae</taxon>
        <taxon>Erythrobacter/Porphyrobacter group</taxon>
        <taxon>Erythrobacter</taxon>
    </lineage>
</organism>
<feature type="repeat" description="TPR" evidence="3">
    <location>
        <begin position="124"/>
        <end position="157"/>
    </location>
</feature>
<dbReference type="PANTHER" id="PTHR44227">
    <property type="match status" value="1"/>
</dbReference>
<dbReference type="InterPro" id="IPR019734">
    <property type="entry name" value="TPR_rpt"/>
</dbReference>
<name>A0ABT5JPV9_9SPHN</name>
<feature type="repeat" description="TPR" evidence="3">
    <location>
        <begin position="56"/>
        <end position="89"/>
    </location>
</feature>
<comment type="caution">
    <text evidence="4">The sequence shown here is derived from an EMBL/GenBank/DDBJ whole genome shotgun (WGS) entry which is preliminary data.</text>
</comment>
<keyword evidence="2 3" id="KW-0802">TPR repeat</keyword>
<evidence type="ECO:0000313" key="4">
    <source>
        <dbReference type="EMBL" id="MDC8753612.1"/>
    </source>
</evidence>
<dbReference type="Proteomes" id="UP001216558">
    <property type="component" value="Unassembled WGS sequence"/>
</dbReference>
<evidence type="ECO:0000256" key="3">
    <source>
        <dbReference type="PROSITE-ProRule" id="PRU00339"/>
    </source>
</evidence>
<evidence type="ECO:0000256" key="1">
    <source>
        <dbReference type="ARBA" id="ARBA00022737"/>
    </source>
</evidence>
<evidence type="ECO:0000313" key="5">
    <source>
        <dbReference type="Proteomes" id="UP001216558"/>
    </source>
</evidence>
<gene>
    <name evidence="4" type="ORF">OIK40_03035</name>
</gene>
<proteinExistence type="predicted"/>
<reference evidence="4 5" key="1">
    <citation type="submission" date="2022-10" db="EMBL/GenBank/DDBJ databases">
        <title>Erythrobacter sp. sf7 Genome sequencing.</title>
        <authorList>
            <person name="Park S."/>
        </authorList>
    </citation>
    <scope>NUCLEOTIDE SEQUENCE [LARGE SCALE GENOMIC DNA]</scope>
    <source>
        <strain evidence="5">sf7</strain>
    </source>
</reference>
<dbReference type="SMART" id="SM00028">
    <property type="entry name" value="TPR"/>
    <property type="match status" value="5"/>
</dbReference>
<dbReference type="SUPFAM" id="SSF48452">
    <property type="entry name" value="TPR-like"/>
    <property type="match status" value="2"/>
</dbReference>
<protein>
    <submittedName>
        <fullName evidence="4">Tetratricopeptide repeat protein</fullName>
    </submittedName>
</protein>
<dbReference type="RefSeq" id="WP_273676109.1">
    <property type="nucleotide sequence ID" value="NZ_JAQQXQ010000002.1"/>
</dbReference>
<keyword evidence="1" id="KW-0677">Repeat</keyword>
<dbReference type="PROSITE" id="PS50005">
    <property type="entry name" value="TPR"/>
    <property type="match status" value="2"/>
</dbReference>
<sequence>MSGLAMACSLLFAGCSDKVSEAAEYAAIAQVQLEAGNLDEARQNVQQAIIARDDVADYFVLLGRIELQSGKLPSAFNAYSRALDLQADNLEILQAIAELGLQTDRLSEAEEAADRMLLLFPGASRAMLVKGFLAIEAGRLEEAERFSDEILELNPNDEGGAILAARLLALKGQFEDAVAAVLETREAIGETEALNATLLEIYRAQGNAKGMREAFPKVIAQTGEDSNYQIDFVNFLYKTGNIRAARAEAAKAIAAQPNDRTRLALLNRLFLEYDRAPISPAQLSTMAVSATLATRLALARFYFDSAQYKEARSLLAQPLAEGVVEAQAHAARIALSEGRVQESDRLINAVLARDPRNPDALVARAERRLASGKIDGAIEDANIVVSDAPQEYAGYAALANAHLAKGSEVRARQVFERGVDFLSQSGILAARYEAFLRKVGDSARIVSLYGDLAMAKPSSEKAWQEFARVCEEFGNRVCKAKIERGLAAAKQSFVIDDPPGTPRARGLFARITPEQICRSSGGVCTGT</sequence>
<dbReference type="Pfam" id="PF13432">
    <property type="entry name" value="TPR_16"/>
    <property type="match status" value="3"/>
</dbReference>
<dbReference type="InterPro" id="IPR052346">
    <property type="entry name" value="O-mannosyl-transferase_TMTC"/>
</dbReference>
<keyword evidence="5" id="KW-1185">Reference proteome</keyword>
<evidence type="ECO:0000256" key="2">
    <source>
        <dbReference type="ARBA" id="ARBA00022803"/>
    </source>
</evidence>
<accession>A0ABT5JPV9</accession>
<dbReference type="PANTHER" id="PTHR44227:SF3">
    <property type="entry name" value="PROTEIN O-MANNOSYL-TRANSFERASE TMTC4"/>
    <property type="match status" value="1"/>
</dbReference>
<dbReference type="EMBL" id="JAQQXQ010000002">
    <property type="protein sequence ID" value="MDC8753612.1"/>
    <property type="molecule type" value="Genomic_DNA"/>
</dbReference>
<dbReference type="Gene3D" id="1.25.40.10">
    <property type="entry name" value="Tetratricopeptide repeat domain"/>
    <property type="match status" value="2"/>
</dbReference>
<dbReference type="InterPro" id="IPR011990">
    <property type="entry name" value="TPR-like_helical_dom_sf"/>
</dbReference>